<dbReference type="EMBL" id="MN740505">
    <property type="protein sequence ID" value="QHU30315.1"/>
    <property type="molecule type" value="Genomic_DNA"/>
</dbReference>
<reference evidence="2" key="1">
    <citation type="journal article" date="2020" name="Nature">
        <title>Giant virus diversity and host interactions through global metagenomics.</title>
        <authorList>
            <person name="Schulz F."/>
            <person name="Roux S."/>
            <person name="Paez-Espino D."/>
            <person name="Jungbluth S."/>
            <person name="Walsh D.A."/>
            <person name="Denef V.J."/>
            <person name="McMahon K.D."/>
            <person name="Konstantinidis K.T."/>
            <person name="Eloe-Fadrosh E.A."/>
            <person name="Kyrpides N.C."/>
            <person name="Woyke T."/>
        </authorList>
    </citation>
    <scope>NUCLEOTIDE SEQUENCE</scope>
    <source>
        <strain evidence="2">GVMAG-M-3300027833-11</strain>
    </source>
</reference>
<name>A0A6C0LJZ3_9ZZZZ</name>
<evidence type="ECO:0000256" key="1">
    <source>
        <dbReference type="SAM" id="Coils"/>
    </source>
</evidence>
<accession>A0A6C0LJZ3</accession>
<protein>
    <submittedName>
        <fullName evidence="2">Uncharacterized protein</fullName>
    </submittedName>
</protein>
<sequence length="109" mass="12767">MSSLTQLANQLQDLKRQQLMVEEALKKEEDKIKRESNPDIDRYETLVNEIESTLRSGHASKHDPQAETRRLIQLTIQPFLHNILKVVKSQDLKIHELNIEVRKLRASKE</sequence>
<organism evidence="2">
    <name type="scientific">viral metagenome</name>
    <dbReference type="NCBI Taxonomy" id="1070528"/>
    <lineage>
        <taxon>unclassified sequences</taxon>
        <taxon>metagenomes</taxon>
        <taxon>organismal metagenomes</taxon>
    </lineage>
</organism>
<feature type="coiled-coil region" evidence="1">
    <location>
        <begin position="4"/>
        <end position="31"/>
    </location>
</feature>
<dbReference type="AlphaFoldDB" id="A0A6C0LJZ3"/>
<keyword evidence="1" id="KW-0175">Coiled coil</keyword>
<proteinExistence type="predicted"/>
<evidence type="ECO:0000313" key="2">
    <source>
        <dbReference type="EMBL" id="QHU30315.1"/>
    </source>
</evidence>